<dbReference type="GO" id="GO:0006000">
    <property type="term" value="P:fructose metabolic process"/>
    <property type="evidence" value="ECO:0007669"/>
    <property type="project" value="InterPro"/>
</dbReference>
<organism evidence="2 3">
    <name type="scientific">Chionoecetes opilio</name>
    <name type="common">Atlantic snow crab</name>
    <name type="synonym">Cancer opilio</name>
    <dbReference type="NCBI Taxonomy" id="41210"/>
    <lineage>
        <taxon>Eukaryota</taxon>
        <taxon>Metazoa</taxon>
        <taxon>Ecdysozoa</taxon>
        <taxon>Arthropoda</taxon>
        <taxon>Crustacea</taxon>
        <taxon>Multicrustacea</taxon>
        <taxon>Malacostraca</taxon>
        <taxon>Eumalacostraca</taxon>
        <taxon>Eucarida</taxon>
        <taxon>Decapoda</taxon>
        <taxon>Pleocyemata</taxon>
        <taxon>Brachyura</taxon>
        <taxon>Eubrachyura</taxon>
        <taxon>Majoidea</taxon>
        <taxon>Majidae</taxon>
        <taxon>Chionoecetes</taxon>
    </lineage>
</organism>
<protein>
    <submittedName>
        <fullName evidence="2">Ketohexokinase</fullName>
    </submittedName>
</protein>
<feature type="domain" description="Carbohydrate kinase PfkB" evidence="1">
    <location>
        <begin position="123"/>
        <end position="378"/>
    </location>
</feature>
<evidence type="ECO:0000313" key="3">
    <source>
        <dbReference type="Proteomes" id="UP000770661"/>
    </source>
</evidence>
<comment type="caution">
    <text evidence="2">The sequence shown here is derived from an EMBL/GenBank/DDBJ whole genome shotgun (WGS) entry which is preliminary data.</text>
</comment>
<dbReference type="EMBL" id="JACEEZ010001094">
    <property type="protein sequence ID" value="KAG0729493.1"/>
    <property type="molecule type" value="Genomic_DNA"/>
</dbReference>
<dbReference type="InterPro" id="IPR052562">
    <property type="entry name" value="Ketohexokinase-related"/>
</dbReference>
<proteinExistence type="predicted"/>
<accession>A0A8J4YLQ5</accession>
<dbReference type="InterPro" id="IPR011611">
    <property type="entry name" value="PfkB_dom"/>
</dbReference>
<dbReference type="CDD" id="cd01939">
    <property type="entry name" value="Ketohexokinase"/>
    <property type="match status" value="1"/>
</dbReference>
<dbReference type="AlphaFoldDB" id="A0A8J4YLQ5"/>
<evidence type="ECO:0000313" key="2">
    <source>
        <dbReference type="EMBL" id="KAG0729493.1"/>
    </source>
</evidence>
<keyword evidence="3" id="KW-1185">Reference proteome</keyword>
<dbReference type="Gene3D" id="3.40.1190.20">
    <property type="match status" value="1"/>
</dbReference>
<dbReference type="InterPro" id="IPR029056">
    <property type="entry name" value="Ribokinase-like"/>
</dbReference>
<dbReference type="GO" id="GO:0004454">
    <property type="term" value="F:ketohexokinase activity"/>
    <property type="evidence" value="ECO:0007669"/>
    <property type="project" value="InterPro"/>
</dbReference>
<dbReference type="PANTHER" id="PTHR42774:SF3">
    <property type="entry name" value="KETOHEXOKINASE"/>
    <property type="match status" value="1"/>
</dbReference>
<name>A0A8J4YLQ5_CHIOP</name>
<dbReference type="SUPFAM" id="SSF53613">
    <property type="entry name" value="Ribokinase-like"/>
    <property type="match status" value="1"/>
</dbReference>
<gene>
    <name evidence="2" type="primary">Khk</name>
    <name evidence="2" type="ORF">GWK47_030198</name>
</gene>
<reference evidence="2" key="1">
    <citation type="submission" date="2020-07" db="EMBL/GenBank/DDBJ databases">
        <title>The High-quality genome of the commercially important snow crab, Chionoecetes opilio.</title>
        <authorList>
            <person name="Jeong J.-H."/>
            <person name="Ryu S."/>
        </authorList>
    </citation>
    <scope>NUCLEOTIDE SEQUENCE</scope>
    <source>
        <strain evidence="2">MADBK_172401_WGS</strain>
        <tissue evidence="2">Digestive gland</tissue>
    </source>
</reference>
<dbReference type="InterPro" id="IPR034093">
    <property type="entry name" value="KHK"/>
</dbReference>
<dbReference type="OrthoDB" id="204058at2759"/>
<evidence type="ECO:0000259" key="1">
    <source>
        <dbReference type="Pfam" id="PF00294"/>
    </source>
</evidence>
<dbReference type="PANTHER" id="PTHR42774">
    <property type="entry name" value="PHOSPHOTRANSFERASE SYSTEM TRANSPORT PROTEIN"/>
    <property type="match status" value="1"/>
</dbReference>
<sequence length="401" mass="42862">MSGDASLAGSVLCVGHVCVDLVNLCSYYPEEDAKVGSTTKNNRNVSETIEHFLLQCPRFHSHHVVLRSQLLTLNVATFDLPTLLGGAGLLPCGSMHSGRIVYIWAHDTHGSPAPPPCLEQRWQRGGNAANNSTVLGLLGAKAAFLGTIADSHEKRFLLEDFAKYGVNTEQAVVCEGCECPSSCVILSRANASRTIIHSNKNLPELTVEDFTRVDLTPYQWIHFEGRNVANVAQMIALVREHNKGLTQGEFITTSVEIEKAKPELEALIPLADVVFVSKDYAAFKGYSSMTETLDRVRAVAHPGAVVVCPWGEEGASACRGREVAVHSSAFPPTCVVDTLGAGDTFNAATIFALAHGSALVDSIRFGCRVAGAKVGVVGWEPLRGLLKAGALLLKDEAATAT</sequence>
<dbReference type="Proteomes" id="UP000770661">
    <property type="component" value="Unassembled WGS sequence"/>
</dbReference>
<dbReference type="Pfam" id="PF00294">
    <property type="entry name" value="PfkB"/>
    <property type="match status" value="1"/>
</dbReference>